<protein>
    <submittedName>
        <fullName evidence="1">DUF433 domain-containing protein</fullName>
    </submittedName>
</protein>
<evidence type="ECO:0000313" key="2">
    <source>
        <dbReference type="Proteomes" id="UP000305848"/>
    </source>
</evidence>
<dbReference type="Proteomes" id="UP000305848">
    <property type="component" value="Unassembled WGS sequence"/>
</dbReference>
<dbReference type="InterPro" id="IPR007367">
    <property type="entry name" value="DUF433"/>
</dbReference>
<sequence length="52" mass="5942">MTVELVLEKRGGYSYEDLLQAYPKLTIEDSLEVFEYAHAILTHEKIIEATVA</sequence>
<dbReference type="EMBL" id="SZQL01000005">
    <property type="protein sequence ID" value="TKK69241.1"/>
    <property type="molecule type" value="Genomic_DNA"/>
</dbReference>
<organism evidence="1 2">
    <name type="scientific">Ilyomonas limi</name>
    <dbReference type="NCBI Taxonomy" id="2575867"/>
    <lineage>
        <taxon>Bacteria</taxon>
        <taxon>Pseudomonadati</taxon>
        <taxon>Bacteroidota</taxon>
        <taxon>Chitinophagia</taxon>
        <taxon>Chitinophagales</taxon>
        <taxon>Chitinophagaceae</taxon>
        <taxon>Ilyomonas</taxon>
    </lineage>
</organism>
<comment type="caution">
    <text evidence="1">The sequence shown here is derived from an EMBL/GenBank/DDBJ whole genome shotgun (WGS) entry which is preliminary data.</text>
</comment>
<reference evidence="1 2" key="1">
    <citation type="submission" date="2019-05" db="EMBL/GenBank/DDBJ databases">
        <title>Panacibacter sp. strain 17mud1-8 Genome sequencing and assembly.</title>
        <authorList>
            <person name="Chhetri G."/>
        </authorList>
    </citation>
    <scope>NUCLEOTIDE SEQUENCE [LARGE SCALE GENOMIC DNA]</scope>
    <source>
        <strain evidence="1 2">17mud1-8</strain>
    </source>
</reference>
<dbReference type="RefSeq" id="WP_137261236.1">
    <property type="nucleotide sequence ID" value="NZ_SZQL01000005.1"/>
</dbReference>
<accession>A0A4U3L273</accession>
<dbReference type="OrthoDB" id="9809515at2"/>
<proteinExistence type="predicted"/>
<name>A0A4U3L273_9BACT</name>
<evidence type="ECO:0000313" key="1">
    <source>
        <dbReference type="EMBL" id="TKK69241.1"/>
    </source>
</evidence>
<dbReference type="Pfam" id="PF04255">
    <property type="entry name" value="DUF433"/>
    <property type="match status" value="1"/>
</dbReference>
<dbReference type="AlphaFoldDB" id="A0A4U3L273"/>
<dbReference type="InterPro" id="IPR036388">
    <property type="entry name" value="WH-like_DNA-bd_sf"/>
</dbReference>
<keyword evidence="2" id="KW-1185">Reference proteome</keyword>
<gene>
    <name evidence="1" type="ORF">FC093_07950</name>
</gene>
<dbReference type="Gene3D" id="1.10.10.10">
    <property type="entry name" value="Winged helix-like DNA-binding domain superfamily/Winged helix DNA-binding domain"/>
    <property type="match status" value="1"/>
</dbReference>